<dbReference type="EMBL" id="UINC01002638">
    <property type="protein sequence ID" value="SUZ98782.1"/>
    <property type="molecule type" value="Genomic_DNA"/>
</dbReference>
<dbReference type="GO" id="GO:0046872">
    <property type="term" value="F:metal ion binding"/>
    <property type="evidence" value="ECO:0007669"/>
    <property type="project" value="UniProtKB-KW"/>
</dbReference>
<dbReference type="PIRSF" id="PIRSF005902">
    <property type="entry name" value="DNase_TatD"/>
    <property type="match status" value="1"/>
</dbReference>
<evidence type="ECO:0000313" key="3">
    <source>
        <dbReference type="EMBL" id="SUZ98782.1"/>
    </source>
</evidence>
<keyword evidence="1" id="KW-0479">Metal-binding</keyword>
<dbReference type="NCBIfam" id="TIGR00010">
    <property type="entry name" value="YchF/TatD family DNA exonuclease"/>
    <property type="match status" value="1"/>
</dbReference>
<dbReference type="GO" id="GO:0004536">
    <property type="term" value="F:DNA nuclease activity"/>
    <property type="evidence" value="ECO:0007669"/>
    <property type="project" value="InterPro"/>
</dbReference>
<dbReference type="Gene3D" id="3.20.20.140">
    <property type="entry name" value="Metal-dependent hydrolases"/>
    <property type="match status" value="1"/>
</dbReference>
<accession>A0A381S3W2</accession>
<dbReference type="FunFam" id="3.20.20.140:FF:000005">
    <property type="entry name" value="TatD family hydrolase"/>
    <property type="match status" value="1"/>
</dbReference>
<evidence type="ECO:0000256" key="2">
    <source>
        <dbReference type="ARBA" id="ARBA00022801"/>
    </source>
</evidence>
<dbReference type="GO" id="GO:0005829">
    <property type="term" value="C:cytosol"/>
    <property type="evidence" value="ECO:0007669"/>
    <property type="project" value="TreeGrafter"/>
</dbReference>
<dbReference type="CDD" id="cd01310">
    <property type="entry name" value="TatD_DNAse"/>
    <property type="match status" value="1"/>
</dbReference>
<dbReference type="InterPro" id="IPR032466">
    <property type="entry name" value="Metal_Hydrolase"/>
</dbReference>
<reference evidence="3" key="1">
    <citation type="submission" date="2018-05" db="EMBL/GenBank/DDBJ databases">
        <authorList>
            <person name="Lanie J.A."/>
            <person name="Ng W.-L."/>
            <person name="Kazmierczak K.M."/>
            <person name="Andrzejewski T.M."/>
            <person name="Davidsen T.M."/>
            <person name="Wayne K.J."/>
            <person name="Tettelin H."/>
            <person name="Glass J.I."/>
            <person name="Rusch D."/>
            <person name="Podicherti R."/>
            <person name="Tsui H.-C.T."/>
            <person name="Winkler M.E."/>
        </authorList>
    </citation>
    <scope>NUCLEOTIDE SEQUENCE</scope>
</reference>
<dbReference type="Pfam" id="PF01026">
    <property type="entry name" value="TatD_DNase"/>
    <property type="match status" value="1"/>
</dbReference>
<evidence type="ECO:0000256" key="1">
    <source>
        <dbReference type="ARBA" id="ARBA00022723"/>
    </source>
</evidence>
<dbReference type="SUPFAM" id="SSF51556">
    <property type="entry name" value="Metallo-dependent hydrolases"/>
    <property type="match status" value="1"/>
</dbReference>
<dbReference type="PANTHER" id="PTHR46124:SF2">
    <property type="entry name" value="D-AMINOACYL-TRNA DEACYLASE"/>
    <property type="match status" value="1"/>
</dbReference>
<dbReference type="GO" id="GO:0016788">
    <property type="term" value="F:hydrolase activity, acting on ester bonds"/>
    <property type="evidence" value="ECO:0007669"/>
    <property type="project" value="InterPro"/>
</dbReference>
<name>A0A381S3W2_9ZZZZ</name>
<dbReference type="AlphaFoldDB" id="A0A381S3W2"/>
<organism evidence="3">
    <name type="scientific">marine metagenome</name>
    <dbReference type="NCBI Taxonomy" id="408172"/>
    <lineage>
        <taxon>unclassified sequences</taxon>
        <taxon>metagenomes</taxon>
        <taxon>ecological metagenomes</taxon>
    </lineage>
</organism>
<proteinExistence type="predicted"/>
<dbReference type="InterPro" id="IPR001130">
    <property type="entry name" value="TatD-like"/>
</dbReference>
<gene>
    <name evidence="3" type="ORF">METZ01_LOCUS51636</name>
</gene>
<feature type="non-terminal residue" evidence="3">
    <location>
        <position position="1"/>
    </location>
</feature>
<keyword evidence="2" id="KW-0378">Hydrolase</keyword>
<dbReference type="PANTHER" id="PTHR46124">
    <property type="entry name" value="D-AMINOACYL-TRNA DEACYLASE"/>
    <property type="match status" value="1"/>
</dbReference>
<dbReference type="InterPro" id="IPR015991">
    <property type="entry name" value="TatD/YcfH-like"/>
</dbReference>
<protein>
    <submittedName>
        <fullName evidence="3">Uncharacterized protein</fullName>
    </submittedName>
</protein>
<sequence length="231" mass="24247">VVARAREAGVVGMVTVGCDLEDSRAALATASAYDDVWATAGVHPHEARHGVAGLADLLSGAVAVGEAGLDFHYDHSPRPAQRDAFAAQVALANGHELPLVVHTREAWAETFDLLDVEGVPARTVFHCFTGGPDEAREGLDRGAWLSFSGIVTFPSAGDLRAAAALCPLDRAMVETDSPYLAPVPHRGRTNEPAWVPFVGVAVAEAMDRPVAEVAAATTTNARTFYGLDDPV</sequence>